<name>A0A498L7K3_LABRO</name>
<reference evidence="4 5" key="1">
    <citation type="submission" date="2018-03" db="EMBL/GenBank/DDBJ databases">
        <title>Draft genome sequence of Rohu Carp (Labeo rohita).</title>
        <authorList>
            <person name="Das P."/>
            <person name="Kushwaha B."/>
            <person name="Joshi C.G."/>
            <person name="Kumar D."/>
            <person name="Nagpure N.S."/>
            <person name="Sahoo L."/>
            <person name="Das S.P."/>
            <person name="Bit A."/>
            <person name="Patnaik S."/>
            <person name="Meher P.K."/>
            <person name="Jayasankar P."/>
            <person name="Koringa P.G."/>
            <person name="Patel N.V."/>
            <person name="Hinsu A.T."/>
            <person name="Kumar R."/>
            <person name="Pandey M."/>
            <person name="Agarwal S."/>
            <person name="Srivastava S."/>
            <person name="Singh M."/>
            <person name="Iquebal M.A."/>
            <person name="Jaiswal S."/>
            <person name="Angadi U.B."/>
            <person name="Kumar N."/>
            <person name="Raza M."/>
            <person name="Shah T.M."/>
            <person name="Rai A."/>
            <person name="Jena J.K."/>
        </authorList>
    </citation>
    <scope>NUCLEOTIDE SEQUENCE [LARGE SCALE GENOMIC DNA]</scope>
    <source>
        <strain evidence="4">DASCIFA01</strain>
        <tissue evidence="4">Testis</tissue>
    </source>
</reference>
<evidence type="ECO:0000256" key="1">
    <source>
        <dbReference type="ARBA" id="ARBA00039658"/>
    </source>
</evidence>
<dbReference type="InterPro" id="IPR036397">
    <property type="entry name" value="RNaseH_sf"/>
</dbReference>
<feature type="domain" description="Integrase catalytic" evidence="3">
    <location>
        <begin position="101"/>
        <end position="194"/>
    </location>
</feature>
<dbReference type="InterPro" id="IPR012337">
    <property type="entry name" value="RNaseH-like_sf"/>
</dbReference>
<accession>A0A498L7K3</accession>
<dbReference type="Gene3D" id="1.10.340.70">
    <property type="match status" value="1"/>
</dbReference>
<evidence type="ECO:0000259" key="3">
    <source>
        <dbReference type="PROSITE" id="PS50994"/>
    </source>
</evidence>
<dbReference type="STRING" id="84645.A0A498L7K3"/>
<gene>
    <name evidence="4" type="ORF">ROHU_013032</name>
</gene>
<feature type="compositionally biased region" description="Acidic residues" evidence="2">
    <location>
        <begin position="315"/>
        <end position="330"/>
    </location>
</feature>
<evidence type="ECO:0000256" key="2">
    <source>
        <dbReference type="SAM" id="MobiDB-lite"/>
    </source>
</evidence>
<evidence type="ECO:0000313" key="5">
    <source>
        <dbReference type="Proteomes" id="UP000290572"/>
    </source>
</evidence>
<dbReference type="EMBL" id="QBIY01013452">
    <property type="protein sequence ID" value="RXN04259.1"/>
    <property type="molecule type" value="Genomic_DNA"/>
</dbReference>
<dbReference type="GO" id="GO:0003676">
    <property type="term" value="F:nucleic acid binding"/>
    <property type="evidence" value="ECO:0007669"/>
    <property type="project" value="InterPro"/>
</dbReference>
<dbReference type="InterPro" id="IPR050951">
    <property type="entry name" value="Retrovirus_Pol_polyprotein"/>
</dbReference>
<protein>
    <recommendedName>
        <fullName evidence="1">Gypsy retrotransposon integrase-like protein 1</fullName>
    </recommendedName>
</protein>
<dbReference type="Proteomes" id="UP000290572">
    <property type="component" value="Unassembled WGS sequence"/>
</dbReference>
<dbReference type="FunFam" id="1.10.340.70:FF:000001">
    <property type="entry name" value="Retrovirus-related Pol polyprotein from transposon gypsy-like Protein"/>
    <property type="match status" value="1"/>
</dbReference>
<dbReference type="PROSITE" id="PS50994">
    <property type="entry name" value="INTEGRASE"/>
    <property type="match status" value="1"/>
</dbReference>
<dbReference type="InterPro" id="IPR041588">
    <property type="entry name" value="Integrase_H2C2"/>
</dbReference>
<feature type="region of interest" description="Disordered" evidence="2">
    <location>
        <begin position="278"/>
        <end position="359"/>
    </location>
</feature>
<dbReference type="InterPro" id="IPR001584">
    <property type="entry name" value="Integrase_cat-core"/>
</dbReference>
<keyword evidence="5" id="KW-1185">Reference proteome</keyword>
<dbReference type="Pfam" id="PF17921">
    <property type="entry name" value="Integrase_H2C2"/>
    <property type="match status" value="1"/>
</dbReference>
<comment type="caution">
    <text evidence="4">The sequence shown here is derived from an EMBL/GenBank/DDBJ whole genome shotgun (WGS) entry which is preliminary data.</text>
</comment>
<evidence type="ECO:0000313" key="4">
    <source>
        <dbReference type="EMBL" id="RXN04259.1"/>
    </source>
</evidence>
<dbReference type="Pfam" id="PF00665">
    <property type="entry name" value="rve"/>
    <property type="match status" value="1"/>
</dbReference>
<dbReference type="PANTHER" id="PTHR37984">
    <property type="entry name" value="PROTEIN CBG26694"/>
    <property type="match status" value="1"/>
</dbReference>
<proteinExistence type="predicted"/>
<dbReference type="GO" id="GO:0015074">
    <property type="term" value="P:DNA integration"/>
    <property type="evidence" value="ECO:0007669"/>
    <property type="project" value="InterPro"/>
</dbReference>
<sequence>MLKHWKSIRERQGLLYRVFEDVRHGEGYQLLLPLSLKKPVLEYVHNSMGHQGIERTLHLLRRRCFWIGMHNDVDKWIKDCQRCVMTKLPQPRVHPPMKSFLASRPLEVIAVDYSVLEPASDGRENVLVITDIFTKFTQAFPTRDQKADTTAKVLLREWFMRYGIPARLHSDQGRNFESEVVAELFDALLGQEQVFDQKHDWLLIHQRRLNDAHARAREYSEQKATQRISLQKDKIYCPKIAVGALVYLRNRPVGRNKIQDAWGPIVHRVVGIMDNTYTVEPLEGGPTKRVNRVDIRPCVNPPTPAPRRKPKAQDETSDSLSEVESEDSDEGIVLREERSPEPAVRPFSPQSVGQQSGGHMPDVIISQELVDSDGANVRSEPAEALGTEERLGTATDVLTLPVAAPRRYSKRPNAGQHSNVYREPRSVLDRTAISPAAVSQILADLSSVLFREAVKEVKSTLVLNE</sequence>
<dbReference type="Gene3D" id="3.30.420.10">
    <property type="entry name" value="Ribonuclease H-like superfamily/Ribonuclease H"/>
    <property type="match status" value="1"/>
</dbReference>
<dbReference type="SUPFAM" id="SSF53098">
    <property type="entry name" value="Ribonuclease H-like"/>
    <property type="match status" value="1"/>
</dbReference>
<organism evidence="4 5">
    <name type="scientific">Labeo rohita</name>
    <name type="common">Indian major carp</name>
    <name type="synonym">Cyprinus rohita</name>
    <dbReference type="NCBI Taxonomy" id="84645"/>
    <lineage>
        <taxon>Eukaryota</taxon>
        <taxon>Metazoa</taxon>
        <taxon>Chordata</taxon>
        <taxon>Craniata</taxon>
        <taxon>Vertebrata</taxon>
        <taxon>Euteleostomi</taxon>
        <taxon>Actinopterygii</taxon>
        <taxon>Neopterygii</taxon>
        <taxon>Teleostei</taxon>
        <taxon>Ostariophysi</taxon>
        <taxon>Cypriniformes</taxon>
        <taxon>Cyprinidae</taxon>
        <taxon>Labeoninae</taxon>
        <taxon>Labeonini</taxon>
        <taxon>Labeo</taxon>
    </lineage>
</organism>
<dbReference type="AlphaFoldDB" id="A0A498L7K3"/>
<dbReference type="PANTHER" id="PTHR37984:SF15">
    <property type="entry name" value="INTEGRASE CATALYTIC DOMAIN-CONTAINING PROTEIN"/>
    <property type="match status" value="1"/>
</dbReference>